<evidence type="ECO:0000313" key="1">
    <source>
        <dbReference type="EMBL" id="MBD0383802.1"/>
    </source>
</evidence>
<evidence type="ECO:0000313" key="2">
    <source>
        <dbReference type="Proteomes" id="UP000650466"/>
    </source>
</evidence>
<dbReference type="RefSeq" id="WP_188177585.1">
    <property type="nucleotide sequence ID" value="NZ_JACVVD010000013.1"/>
</dbReference>
<reference evidence="1" key="1">
    <citation type="submission" date="2020-09" db="EMBL/GenBank/DDBJ databases">
        <title>Draft Genome Sequence of Paenibacillus sp. WST5.</title>
        <authorList>
            <person name="Bao Z."/>
        </authorList>
    </citation>
    <scope>NUCLEOTIDE SEQUENCE</scope>
    <source>
        <strain evidence="1">WST5</strain>
    </source>
</reference>
<dbReference type="EMBL" id="JACVVD010000013">
    <property type="protein sequence ID" value="MBD0383802.1"/>
    <property type="molecule type" value="Genomic_DNA"/>
</dbReference>
<dbReference type="Proteomes" id="UP000650466">
    <property type="component" value="Unassembled WGS sequence"/>
</dbReference>
<organism evidence="1 2">
    <name type="scientific">Paenibacillus sedimenti</name>
    <dbReference type="NCBI Taxonomy" id="2770274"/>
    <lineage>
        <taxon>Bacteria</taxon>
        <taxon>Bacillati</taxon>
        <taxon>Bacillota</taxon>
        <taxon>Bacilli</taxon>
        <taxon>Bacillales</taxon>
        <taxon>Paenibacillaceae</taxon>
        <taxon>Paenibacillus</taxon>
    </lineage>
</organism>
<sequence length="317" mass="36337">MQDMSALHRGLAIISSCKKETGDIWHAHFGAAGIAGYLLLKENDLPVETSRAITEQLQAMLLKHALSERMESTVHLEVDEAEKRITSALEINIDQLHWVGHNAIYTALSLSAIRELRGWGSEADIEGIYELIRAFDRTIPGRSWLGCTAGDVKRFVIEPGEMPVIEYPEQLSAFVLEELAAFRVIYRAEAHHDLIGHMLTFSHALCLLHDLGYSALFRRGLTPLLQLVKALRRSQNLHPESASELRLVSPVDRLPLVQAEPSPWLPLEQEFWERDHSLHDWDFGHQFKFTCSYYYHLRRVPRLHEATIDRFRCIINF</sequence>
<dbReference type="AlphaFoldDB" id="A0A926QMK9"/>
<keyword evidence="2" id="KW-1185">Reference proteome</keyword>
<protein>
    <submittedName>
        <fullName evidence="1">Uncharacterized protein</fullName>
    </submittedName>
</protein>
<accession>A0A926QMK9</accession>
<proteinExistence type="predicted"/>
<name>A0A926QMK9_9BACL</name>
<gene>
    <name evidence="1" type="ORF">ICC18_27375</name>
</gene>
<comment type="caution">
    <text evidence="1">The sequence shown here is derived from an EMBL/GenBank/DDBJ whole genome shotgun (WGS) entry which is preliminary data.</text>
</comment>